<evidence type="ECO:0000256" key="1">
    <source>
        <dbReference type="ARBA" id="ARBA00010641"/>
    </source>
</evidence>
<dbReference type="PANTHER" id="PTHR43133:SF60">
    <property type="entry name" value="RNA POLYMERASE SIGMA FACTOR SIGV"/>
    <property type="match status" value="1"/>
</dbReference>
<dbReference type="InterPro" id="IPR036388">
    <property type="entry name" value="WH-like_DNA-bd_sf"/>
</dbReference>
<dbReference type="Gene3D" id="1.10.1740.10">
    <property type="match status" value="1"/>
</dbReference>
<evidence type="ECO:0000256" key="2">
    <source>
        <dbReference type="ARBA" id="ARBA00023015"/>
    </source>
</evidence>
<dbReference type="SUPFAM" id="SSF88659">
    <property type="entry name" value="Sigma3 and sigma4 domains of RNA polymerase sigma factors"/>
    <property type="match status" value="1"/>
</dbReference>
<sequence length="170" mass="19711">MYDSYELNESVRRALDEHSQSLIKVAFAYLKNTADAEEVAQDVFLTYLQKRPVFQNREHEKAWLIRTTINKSKNMLKTGWFRSRNPVPEDLSYLPKEESEVLQTVLALDKKYRIPIHLHYYEGYSIQEIAVILQAKPATVGTWLARGRQLLKEKIGGLDDEEIGLQVSDV</sequence>
<dbReference type="Proteomes" id="UP000272528">
    <property type="component" value="Chromosome"/>
</dbReference>
<organism evidence="7 8">
    <name type="scientific">Paenibacillus albus</name>
    <dbReference type="NCBI Taxonomy" id="2495582"/>
    <lineage>
        <taxon>Bacteria</taxon>
        <taxon>Bacillati</taxon>
        <taxon>Bacillota</taxon>
        <taxon>Bacilli</taxon>
        <taxon>Bacillales</taxon>
        <taxon>Paenibacillaceae</taxon>
        <taxon>Paenibacillus</taxon>
    </lineage>
</organism>
<dbReference type="GO" id="GO:0016987">
    <property type="term" value="F:sigma factor activity"/>
    <property type="evidence" value="ECO:0007669"/>
    <property type="project" value="UniProtKB-KW"/>
</dbReference>
<dbReference type="CDD" id="cd06171">
    <property type="entry name" value="Sigma70_r4"/>
    <property type="match status" value="1"/>
</dbReference>
<dbReference type="InterPro" id="IPR039425">
    <property type="entry name" value="RNA_pol_sigma-70-like"/>
</dbReference>
<keyword evidence="3" id="KW-0731">Sigma factor</keyword>
<dbReference type="Pfam" id="PF04542">
    <property type="entry name" value="Sigma70_r2"/>
    <property type="match status" value="1"/>
</dbReference>
<feature type="domain" description="RNA polymerase sigma factor 70 region 4 type 2" evidence="6">
    <location>
        <begin position="100"/>
        <end position="151"/>
    </location>
</feature>
<dbReference type="EMBL" id="CP034437">
    <property type="protein sequence ID" value="AZN38783.1"/>
    <property type="molecule type" value="Genomic_DNA"/>
</dbReference>
<reference evidence="8" key="1">
    <citation type="submission" date="2018-12" db="EMBL/GenBank/DDBJ databases">
        <title>Genome sequence of Peanibacillus sp.</title>
        <authorList>
            <person name="Subramani G."/>
            <person name="Srinivasan S."/>
            <person name="Kim M.K."/>
        </authorList>
    </citation>
    <scope>NUCLEOTIDE SEQUENCE [LARGE SCALE GENOMIC DNA]</scope>
    <source>
        <strain evidence="8">18JY67-1</strain>
    </source>
</reference>
<dbReference type="RefSeq" id="WP_126012230.1">
    <property type="nucleotide sequence ID" value="NZ_CP034437.1"/>
</dbReference>
<keyword evidence="2" id="KW-0805">Transcription regulation</keyword>
<dbReference type="PANTHER" id="PTHR43133">
    <property type="entry name" value="RNA POLYMERASE ECF-TYPE SIGMA FACTO"/>
    <property type="match status" value="1"/>
</dbReference>
<keyword evidence="8" id="KW-1185">Reference proteome</keyword>
<dbReference type="SUPFAM" id="SSF88946">
    <property type="entry name" value="Sigma2 domain of RNA polymerase sigma factors"/>
    <property type="match status" value="1"/>
</dbReference>
<dbReference type="InterPro" id="IPR014284">
    <property type="entry name" value="RNA_pol_sigma-70_dom"/>
</dbReference>
<dbReference type="NCBIfam" id="TIGR02937">
    <property type="entry name" value="sigma70-ECF"/>
    <property type="match status" value="1"/>
</dbReference>
<protein>
    <submittedName>
        <fullName evidence="7">Sigma-70 family RNA polymerase sigma factor</fullName>
    </submittedName>
</protein>
<evidence type="ECO:0000313" key="8">
    <source>
        <dbReference type="Proteomes" id="UP000272528"/>
    </source>
</evidence>
<comment type="similarity">
    <text evidence="1">Belongs to the sigma-70 factor family. ECF subfamily.</text>
</comment>
<gene>
    <name evidence="7" type="ORF">EJC50_03150</name>
</gene>
<evidence type="ECO:0000259" key="6">
    <source>
        <dbReference type="Pfam" id="PF08281"/>
    </source>
</evidence>
<dbReference type="InterPro" id="IPR007627">
    <property type="entry name" value="RNA_pol_sigma70_r2"/>
</dbReference>
<dbReference type="AlphaFoldDB" id="A0A3Q8X281"/>
<dbReference type="Gene3D" id="1.10.10.10">
    <property type="entry name" value="Winged helix-like DNA-binding domain superfamily/Winged helix DNA-binding domain"/>
    <property type="match status" value="1"/>
</dbReference>
<evidence type="ECO:0000256" key="4">
    <source>
        <dbReference type="ARBA" id="ARBA00023163"/>
    </source>
</evidence>
<dbReference type="InterPro" id="IPR013324">
    <property type="entry name" value="RNA_pol_sigma_r3/r4-like"/>
</dbReference>
<evidence type="ECO:0000259" key="5">
    <source>
        <dbReference type="Pfam" id="PF04542"/>
    </source>
</evidence>
<proteinExistence type="inferred from homology"/>
<name>A0A3Q8X281_9BACL</name>
<keyword evidence="4" id="KW-0804">Transcription</keyword>
<dbReference type="InterPro" id="IPR013249">
    <property type="entry name" value="RNA_pol_sigma70_r4_t2"/>
</dbReference>
<dbReference type="OrthoDB" id="9794508at2"/>
<dbReference type="GO" id="GO:0006352">
    <property type="term" value="P:DNA-templated transcription initiation"/>
    <property type="evidence" value="ECO:0007669"/>
    <property type="project" value="InterPro"/>
</dbReference>
<accession>A0A3Q8X281</accession>
<dbReference type="GO" id="GO:0003677">
    <property type="term" value="F:DNA binding"/>
    <property type="evidence" value="ECO:0007669"/>
    <property type="project" value="InterPro"/>
</dbReference>
<feature type="domain" description="RNA polymerase sigma-70 region 2" evidence="5">
    <location>
        <begin position="16"/>
        <end position="79"/>
    </location>
</feature>
<evidence type="ECO:0000256" key="3">
    <source>
        <dbReference type="ARBA" id="ARBA00023082"/>
    </source>
</evidence>
<dbReference type="KEGG" id="palb:EJC50_03150"/>
<dbReference type="InterPro" id="IPR013325">
    <property type="entry name" value="RNA_pol_sigma_r2"/>
</dbReference>
<evidence type="ECO:0000313" key="7">
    <source>
        <dbReference type="EMBL" id="AZN38783.1"/>
    </source>
</evidence>
<dbReference type="Pfam" id="PF08281">
    <property type="entry name" value="Sigma70_r4_2"/>
    <property type="match status" value="1"/>
</dbReference>